<comment type="caution">
    <text evidence="8">The sequence shown here is derived from an EMBL/GenBank/DDBJ whole genome shotgun (WGS) entry which is preliminary data.</text>
</comment>
<sequence length="302" mass="35005">MAQVSMNTQKVSTSLTDKPKKSREKCGECSKVVKSEEKAIQCELCEIWFHSSCQYVDDDQYHALEADSRKNTPILHWFCIYCNKSAVKLMSGLVKLQRQMDDIQEELAKSTSRLSKVEAGVFTPDMNGSIIKLVDDKGTDIRDGMRKDYLEMQKRRNNIIVYNLKESSDVETDGRKEYDSRALADLFYSKIGVPRSVEPKAFYRLGNREANDRGAKSRPIKVILSNEWEKQQLLNRFMDVKRGEISDVGDVHIGHDQTKWEQLEYKKLKEELIRRKQNGESDLVIRDLQIRKRVRNWSGTNA</sequence>
<dbReference type="PANTHER" id="PTHR37445:SF3">
    <property type="entry name" value="ZINC FINGER PHD-TYPE DOMAIN-CONTAINING PROTEIN"/>
    <property type="match status" value="1"/>
</dbReference>
<evidence type="ECO:0000256" key="5">
    <source>
        <dbReference type="SAM" id="Coils"/>
    </source>
</evidence>
<evidence type="ECO:0000256" key="1">
    <source>
        <dbReference type="ARBA" id="ARBA00022723"/>
    </source>
</evidence>
<dbReference type="CDD" id="cd15489">
    <property type="entry name" value="PHD_SF"/>
    <property type="match status" value="1"/>
</dbReference>
<protein>
    <recommendedName>
        <fullName evidence="7">PHD-type domain-containing protein</fullName>
    </recommendedName>
</protein>
<reference evidence="8" key="1">
    <citation type="submission" date="2021-10" db="EMBL/GenBank/DDBJ databases">
        <title>Tropical sea cucumber genome reveals ecological adaptation and Cuvierian tubules defense mechanism.</title>
        <authorList>
            <person name="Chen T."/>
        </authorList>
    </citation>
    <scope>NUCLEOTIDE SEQUENCE</scope>
    <source>
        <strain evidence="8">Nanhai2018</strain>
        <tissue evidence="8">Muscle</tissue>
    </source>
</reference>
<dbReference type="GO" id="GO:0008270">
    <property type="term" value="F:zinc ion binding"/>
    <property type="evidence" value="ECO:0007669"/>
    <property type="project" value="UniProtKB-KW"/>
</dbReference>
<dbReference type="AlphaFoldDB" id="A0A9Q1CHT2"/>
<dbReference type="OrthoDB" id="6778856at2759"/>
<dbReference type="SUPFAM" id="SSF57903">
    <property type="entry name" value="FYVE/PHD zinc finger"/>
    <property type="match status" value="1"/>
</dbReference>
<evidence type="ECO:0000256" key="6">
    <source>
        <dbReference type="SAM" id="MobiDB-lite"/>
    </source>
</evidence>
<evidence type="ECO:0000313" key="8">
    <source>
        <dbReference type="EMBL" id="KAJ8044749.1"/>
    </source>
</evidence>
<dbReference type="PROSITE" id="PS01359">
    <property type="entry name" value="ZF_PHD_1"/>
    <property type="match status" value="1"/>
</dbReference>
<evidence type="ECO:0000259" key="7">
    <source>
        <dbReference type="PROSITE" id="PS50016"/>
    </source>
</evidence>
<evidence type="ECO:0000256" key="4">
    <source>
        <dbReference type="PROSITE-ProRule" id="PRU00146"/>
    </source>
</evidence>
<feature type="coiled-coil region" evidence="5">
    <location>
        <begin position="86"/>
        <end position="113"/>
    </location>
</feature>
<dbReference type="EMBL" id="JAIZAY010000003">
    <property type="protein sequence ID" value="KAJ8044749.1"/>
    <property type="molecule type" value="Genomic_DNA"/>
</dbReference>
<evidence type="ECO:0000256" key="2">
    <source>
        <dbReference type="ARBA" id="ARBA00022771"/>
    </source>
</evidence>
<feature type="region of interest" description="Disordered" evidence="6">
    <location>
        <begin position="1"/>
        <end position="22"/>
    </location>
</feature>
<evidence type="ECO:0000256" key="3">
    <source>
        <dbReference type="ARBA" id="ARBA00022833"/>
    </source>
</evidence>
<keyword evidence="1" id="KW-0479">Metal-binding</keyword>
<dbReference type="InterPro" id="IPR019787">
    <property type="entry name" value="Znf_PHD-finger"/>
</dbReference>
<dbReference type="InterPro" id="IPR011011">
    <property type="entry name" value="Znf_FYVE_PHD"/>
</dbReference>
<dbReference type="InterPro" id="IPR013083">
    <property type="entry name" value="Znf_RING/FYVE/PHD"/>
</dbReference>
<dbReference type="PROSITE" id="PS50016">
    <property type="entry name" value="ZF_PHD_2"/>
    <property type="match status" value="1"/>
</dbReference>
<keyword evidence="5" id="KW-0175">Coiled coil</keyword>
<dbReference type="Gene3D" id="3.30.40.10">
    <property type="entry name" value="Zinc/RING finger domain, C3HC4 (zinc finger)"/>
    <property type="match status" value="1"/>
</dbReference>
<proteinExistence type="predicted"/>
<gene>
    <name evidence="8" type="ORF">HOLleu_07588</name>
</gene>
<dbReference type="InterPro" id="IPR019786">
    <property type="entry name" value="Zinc_finger_PHD-type_CS"/>
</dbReference>
<dbReference type="PANTHER" id="PTHR37445">
    <property type="entry name" value="PROTEIN CBG24663"/>
    <property type="match status" value="1"/>
</dbReference>
<name>A0A9Q1CHT2_HOLLE</name>
<feature type="compositionally biased region" description="Polar residues" evidence="6">
    <location>
        <begin position="1"/>
        <end position="16"/>
    </location>
</feature>
<accession>A0A9Q1CHT2</accession>
<keyword evidence="9" id="KW-1185">Reference proteome</keyword>
<feature type="domain" description="PHD-type" evidence="7">
    <location>
        <begin position="23"/>
        <end position="85"/>
    </location>
</feature>
<dbReference type="Proteomes" id="UP001152320">
    <property type="component" value="Chromosome 3"/>
</dbReference>
<organism evidence="8 9">
    <name type="scientific">Holothuria leucospilota</name>
    <name type="common">Black long sea cucumber</name>
    <name type="synonym">Mertensiothuria leucospilota</name>
    <dbReference type="NCBI Taxonomy" id="206669"/>
    <lineage>
        <taxon>Eukaryota</taxon>
        <taxon>Metazoa</taxon>
        <taxon>Echinodermata</taxon>
        <taxon>Eleutherozoa</taxon>
        <taxon>Echinozoa</taxon>
        <taxon>Holothuroidea</taxon>
        <taxon>Aspidochirotacea</taxon>
        <taxon>Aspidochirotida</taxon>
        <taxon>Holothuriidae</taxon>
        <taxon>Holothuria</taxon>
    </lineage>
</organism>
<evidence type="ECO:0000313" key="9">
    <source>
        <dbReference type="Proteomes" id="UP001152320"/>
    </source>
</evidence>
<keyword evidence="3" id="KW-0862">Zinc</keyword>
<keyword evidence="2 4" id="KW-0863">Zinc-finger</keyword>